<gene>
    <name evidence="2" type="ORF">M0M44_10560</name>
</gene>
<keyword evidence="1" id="KW-0472">Membrane</keyword>
<feature type="transmembrane region" description="Helical" evidence="1">
    <location>
        <begin position="42"/>
        <end position="62"/>
    </location>
</feature>
<dbReference type="Proteomes" id="UP000829998">
    <property type="component" value="Chromosome"/>
</dbReference>
<organism evidence="2 3">
    <name type="scientific">Flavobacterium humidisoli</name>
    <dbReference type="NCBI Taxonomy" id="2937442"/>
    <lineage>
        <taxon>Bacteria</taxon>
        <taxon>Pseudomonadati</taxon>
        <taxon>Bacteroidota</taxon>
        <taxon>Flavobacteriia</taxon>
        <taxon>Flavobacteriales</taxon>
        <taxon>Flavobacteriaceae</taxon>
        <taxon>Flavobacterium</taxon>
    </lineage>
</organism>
<feature type="transmembrane region" description="Helical" evidence="1">
    <location>
        <begin position="69"/>
        <end position="92"/>
    </location>
</feature>
<accession>A0ABY4LXG5</accession>
<keyword evidence="1" id="KW-1133">Transmembrane helix</keyword>
<dbReference type="EMBL" id="CP096829">
    <property type="protein sequence ID" value="UPZ17768.1"/>
    <property type="molecule type" value="Genomic_DNA"/>
</dbReference>
<protein>
    <submittedName>
        <fullName evidence="2">Uncharacterized protein</fullName>
    </submittedName>
</protein>
<proteinExistence type="predicted"/>
<dbReference type="RefSeq" id="WP_248729707.1">
    <property type="nucleotide sequence ID" value="NZ_CP096829.1"/>
</dbReference>
<evidence type="ECO:0000313" key="2">
    <source>
        <dbReference type="EMBL" id="UPZ17768.1"/>
    </source>
</evidence>
<reference evidence="2 3" key="1">
    <citation type="submission" date="2022-04" db="EMBL/GenBank/DDBJ databases">
        <authorList>
            <person name="Ra J.-S."/>
            <person name="Kim S.-B."/>
        </authorList>
    </citation>
    <scope>NUCLEOTIDE SEQUENCE [LARGE SCALE GENOMIC DNA]</scope>
    <source>
        <strain evidence="2 3">MMS21-Er5</strain>
    </source>
</reference>
<name>A0ABY4LXG5_9FLAO</name>
<feature type="transmembrane region" description="Helical" evidence="1">
    <location>
        <begin position="7"/>
        <end position="22"/>
    </location>
</feature>
<sequence length="97" mass="11588">MKILIRILFFVGLFLFLFSYFIDPYTVHDGDDIVIDADVVGFLKLLYAITSLIFGWLSYLFLRTFKNRVYLIFSLVLLMINLIFLSKMFLYFDNFLE</sequence>
<evidence type="ECO:0000256" key="1">
    <source>
        <dbReference type="SAM" id="Phobius"/>
    </source>
</evidence>
<keyword evidence="1" id="KW-0812">Transmembrane</keyword>
<keyword evidence="3" id="KW-1185">Reference proteome</keyword>
<evidence type="ECO:0000313" key="3">
    <source>
        <dbReference type="Proteomes" id="UP000829998"/>
    </source>
</evidence>